<gene>
    <name evidence="1" type="ORF">OFUS_LOCUS22391</name>
</gene>
<keyword evidence="2" id="KW-1185">Reference proteome</keyword>
<organism evidence="1 2">
    <name type="scientific">Owenia fusiformis</name>
    <name type="common">Polychaete worm</name>
    <dbReference type="NCBI Taxonomy" id="6347"/>
    <lineage>
        <taxon>Eukaryota</taxon>
        <taxon>Metazoa</taxon>
        <taxon>Spiralia</taxon>
        <taxon>Lophotrochozoa</taxon>
        <taxon>Annelida</taxon>
        <taxon>Polychaeta</taxon>
        <taxon>Sedentaria</taxon>
        <taxon>Canalipalpata</taxon>
        <taxon>Sabellida</taxon>
        <taxon>Oweniida</taxon>
        <taxon>Oweniidae</taxon>
        <taxon>Owenia</taxon>
    </lineage>
</organism>
<evidence type="ECO:0000313" key="2">
    <source>
        <dbReference type="Proteomes" id="UP000749559"/>
    </source>
</evidence>
<proteinExistence type="predicted"/>
<dbReference type="Proteomes" id="UP000749559">
    <property type="component" value="Unassembled WGS sequence"/>
</dbReference>
<comment type="caution">
    <text evidence="1">The sequence shown here is derived from an EMBL/GenBank/DDBJ whole genome shotgun (WGS) entry which is preliminary data.</text>
</comment>
<sequence>MSIPQQNIRIPLTCAKKLIIWRLALGNPRLLTIAHIVAKVVALPVTSVNTLCDKCGMFYQDQLNHALLKCQAYKEHRQAFINAIRAISDNASLHLDNISAMLQADLCNLCVEVSFKIHQ</sequence>
<evidence type="ECO:0000313" key="1">
    <source>
        <dbReference type="EMBL" id="CAH1798225.1"/>
    </source>
</evidence>
<dbReference type="AlphaFoldDB" id="A0A8J1XKP7"/>
<protein>
    <submittedName>
        <fullName evidence="1">Uncharacterized protein</fullName>
    </submittedName>
</protein>
<dbReference type="EMBL" id="CAIIXF020000011">
    <property type="protein sequence ID" value="CAH1798225.1"/>
    <property type="molecule type" value="Genomic_DNA"/>
</dbReference>
<accession>A0A8J1XKP7</accession>
<reference evidence="1" key="1">
    <citation type="submission" date="2022-03" db="EMBL/GenBank/DDBJ databases">
        <authorList>
            <person name="Martin C."/>
        </authorList>
    </citation>
    <scope>NUCLEOTIDE SEQUENCE</scope>
</reference>
<name>A0A8J1XKP7_OWEFU</name>